<keyword evidence="5 14" id="KW-0732">Signal</keyword>
<evidence type="ECO:0000313" key="18">
    <source>
        <dbReference type="RefSeq" id="XP_036364524.1"/>
    </source>
</evidence>
<evidence type="ECO:0000256" key="11">
    <source>
        <dbReference type="ARBA" id="ARBA00023180"/>
    </source>
</evidence>
<feature type="domain" description="Cadherin" evidence="15">
    <location>
        <begin position="586"/>
        <end position="672"/>
    </location>
</feature>
<evidence type="ECO:0000256" key="8">
    <source>
        <dbReference type="ARBA" id="ARBA00022889"/>
    </source>
</evidence>
<dbReference type="PROSITE" id="PS00232">
    <property type="entry name" value="CADHERIN_1"/>
    <property type="match status" value="2"/>
</dbReference>
<keyword evidence="4" id="KW-0479">Metal-binding</keyword>
<dbReference type="PROSITE" id="PS50268">
    <property type="entry name" value="CADHERIN_2"/>
    <property type="match status" value="6"/>
</dbReference>
<proteinExistence type="predicted"/>
<dbReference type="RefSeq" id="XP_036364524.1">
    <property type="nucleotide sequence ID" value="XM_036508631.1"/>
</dbReference>
<comment type="subcellular location">
    <subcellularLocation>
        <location evidence="1">Cell membrane</location>
        <topology evidence="1">Single-pass type I membrane protein</topology>
    </subcellularLocation>
</comment>
<sequence length="1162" mass="131007">MLVPVYILLSFLHCCLCVVHLVYTVQEGKSPGTYVGNIAEDVSSLDASHQNQNSITFSLIKAQNGRQLFNVSKSGTLTTEQILDAEALCTYNIECCRWVEVAIKQDTTFLIILKIKVIVEDVNDHFPEFPTKEFKLEFYETDGKGTRRSVPNAIDKDVSIRNSHITYQLKNNTGKPFKLSVSKRVDGTDKLKIILEKKIDREVKDKYMLQILANDGGYPPKQCILDVEITVIDVNDNPPIFAQKDYNISIKNTHPKDTPVVILSAKDLDFGNNGQVSYHFSSKTSDLVKNHFRLTEETGEIFLQKKFPFGQKQTYKLFIEARDGGSPPLSCITAVNVNVINQQNNAPKIDINFVSALSESTATISEGIKVGSFIAYVKVTDNDLGQNGEVKCDLSHEKFELQILDSERYKITIKNAVDRETEDHYEITLSCQDKGTPSLKTERNFSIQVLDMNDMRPQFTKDTFKFLTYENEEPNFPVGFINATDPDLKAGGQLTYSLVKNIKTVLPFQITDNGFISTTQSLDREQLEIYEFQVLVKDNGTPSLNNTGNVIVEVMDENDNAPYFTFPSVNPFSLDVYYYPKTRNDITVLRAADRDSPRNAFLQYEIIGGNDKQLFSIDPYTGVLSFSREVYQSDAGSYKLKFLVKDSGTPVLSATTTISLTLAVSNKTTMTTKGMRTKSNKMIDVNMVIIIVVVTVIVCVAIVISITMCVVRYNNMRNGSLTAEVNPSIHSKIEKSHLISHSKNPATLLRNSHEKKNRHTQLIKSSSQFYFVLEPQNEWITSTTSRSLPTSIQTKSYAAIPRNRNQKRHTDSHLMKSASQFYFVLEPQNEWIASTTSRSLPQTRNSAAITRNLNERRNTESQLIDSSSQFYFVLEPQNEWIASTTPVEFQRAAPNRHSATLARNLNERRNTESQLIDSSSQFYFVLEPQNEWKASTTAIKPQMTSQSLNCGHAGAPPSRVLVDHIDPSAYFSQNASKYIRPCYGDVLGHPCTSPVNYSSADIFGNPLMADASSQFYFVLEPQNEWKASTTTFKPPPPKPTNTPAAITESSSNQFYFVLEPQNEWKASTTAIKLPETNDSQLTESTSQFYFVLEPQNKWIASSTSRSLPMQQTNNPFAFIRNPAEKRYSHLRKSASLFYFVVEPPNEWKASTTTVKIPTAKKQ</sequence>
<dbReference type="FunFam" id="2.60.40.60:FF:000092">
    <property type="entry name" value="Protocadherin 8"/>
    <property type="match status" value="1"/>
</dbReference>
<gene>
    <name evidence="17 18" type="primary">LOC115219230</name>
</gene>
<dbReference type="CDD" id="cd11304">
    <property type="entry name" value="Cadherin_repeat"/>
    <property type="match status" value="6"/>
</dbReference>
<feature type="chain" id="PRO_5045019738" evidence="14">
    <location>
        <begin position="18"/>
        <end position="1162"/>
    </location>
</feature>
<dbReference type="InterPro" id="IPR013164">
    <property type="entry name" value="Cadherin_N"/>
</dbReference>
<keyword evidence="10 13" id="KW-0472">Membrane</keyword>
<feature type="signal peptide" evidence="14">
    <location>
        <begin position="1"/>
        <end position="17"/>
    </location>
</feature>
<keyword evidence="3 13" id="KW-0812">Transmembrane</keyword>
<keyword evidence="2" id="KW-1003">Cell membrane</keyword>
<organism evidence="16 18">
    <name type="scientific">Octopus sinensis</name>
    <name type="common">East Asian common octopus</name>
    <dbReference type="NCBI Taxonomy" id="2607531"/>
    <lineage>
        <taxon>Eukaryota</taxon>
        <taxon>Metazoa</taxon>
        <taxon>Spiralia</taxon>
        <taxon>Lophotrochozoa</taxon>
        <taxon>Mollusca</taxon>
        <taxon>Cephalopoda</taxon>
        <taxon>Coleoidea</taxon>
        <taxon>Octopodiformes</taxon>
        <taxon>Octopoda</taxon>
        <taxon>Incirrata</taxon>
        <taxon>Octopodidae</taxon>
        <taxon>Octopus</taxon>
    </lineage>
</organism>
<keyword evidence="8" id="KW-0130">Cell adhesion</keyword>
<keyword evidence="11" id="KW-0325">Glycoprotein</keyword>
<dbReference type="SMART" id="SM00112">
    <property type="entry name" value="CA"/>
    <property type="match status" value="6"/>
</dbReference>
<feature type="domain" description="Cadherin" evidence="15">
    <location>
        <begin position="130"/>
        <end position="241"/>
    </location>
</feature>
<dbReference type="FunFam" id="2.60.40.60:FF:000004">
    <property type="entry name" value="Protocadherin 1 gamma 2"/>
    <property type="match status" value="1"/>
</dbReference>
<dbReference type="AlphaFoldDB" id="A0A6P7T4B0"/>
<evidence type="ECO:0000313" key="17">
    <source>
        <dbReference type="RefSeq" id="XP_029645224.1"/>
    </source>
</evidence>
<dbReference type="PANTHER" id="PTHR24028">
    <property type="entry name" value="CADHERIN-87A"/>
    <property type="match status" value="1"/>
</dbReference>
<reference evidence="17 18" key="1">
    <citation type="submission" date="2025-08" db="UniProtKB">
        <authorList>
            <consortium name="RefSeq"/>
        </authorList>
    </citation>
    <scope>IDENTIFICATION</scope>
</reference>
<keyword evidence="7 12" id="KW-0106">Calcium</keyword>
<evidence type="ECO:0000256" key="5">
    <source>
        <dbReference type="ARBA" id="ARBA00022729"/>
    </source>
</evidence>
<dbReference type="Pfam" id="PF08266">
    <property type="entry name" value="Cadherin_2"/>
    <property type="match status" value="1"/>
</dbReference>
<dbReference type="FunFam" id="2.60.40.60:FF:000007">
    <property type="entry name" value="Protocadherin alpha 2"/>
    <property type="match status" value="1"/>
</dbReference>
<evidence type="ECO:0000256" key="14">
    <source>
        <dbReference type="SAM" id="SignalP"/>
    </source>
</evidence>
<dbReference type="KEGG" id="osn:115219230"/>
<feature type="domain" description="Cadherin" evidence="15">
    <location>
        <begin position="242"/>
        <end position="349"/>
    </location>
</feature>
<dbReference type="FunFam" id="2.60.40.60:FF:000002">
    <property type="entry name" value="Protocadherin alpha 2"/>
    <property type="match status" value="1"/>
</dbReference>
<dbReference type="GO" id="GO:0005509">
    <property type="term" value="F:calcium ion binding"/>
    <property type="evidence" value="ECO:0007669"/>
    <property type="project" value="UniProtKB-UniRule"/>
</dbReference>
<evidence type="ECO:0000256" key="2">
    <source>
        <dbReference type="ARBA" id="ARBA00022475"/>
    </source>
</evidence>
<dbReference type="PRINTS" id="PR00205">
    <property type="entry name" value="CADHERIN"/>
</dbReference>
<dbReference type="InterPro" id="IPR002126">
    <property type="entry name" value="Cadherin-like_dom"/>
</dbReference>
<feature type="domain" description="Cadherin" evidence="15">
    <location>
        <begin position="460"/>
        <end position="564"/>
    </location>
</feature>
<evidence type="ECO:0000256" key="10">
    <source>
        <dbReference type="ARBA" id="ARBA00023136"/>
    </source>
</evidence>
<keyword evidence="9 13" id="KW-1133">Transmembrane helix</keyword>
<dbReference type="SUPFAM" id="SSF49313">
    <property type="entry name" value="Cadherin-like"/>
    <property type="match status" value="6"/>
</dbReference>
<name>A0A6P7T4B0_9MOLL</name>
<dbReference type="Gene3D" id="2.60.40.60">
    <property type="entry name" value="Cadherins"/>
    <property type="match status" value="6"/>
</dbReference>
<protein>
    <submittedName>
        <fullName evidence="17 18">Protocadherin beta-15 isoform X1</fullName>
    </submittedName>
</protein>
<feature type="domain" description="Cadherin" evidence="15">
    <location>
        <begin position="24"/>
        <end position="129"/>
    </location>
</feature>
<dbReference type="InterPro" id="IPR050174">
    <property type="entry name" value="Protocadherin/Cadherin-CA"/>
</dbReference>
<evidence type="ECO:0000256" key="3">
    <source>
        <dbReference type="ARBA" id="ARBA00022692"/>
    </source>
</evidence>
<dbReference type="RefSeq" id="XP_029645224.1">
    <property type="nucleotide sequence ID" value="XM_029789364.2"/>
</dbReference>
<evidence type="ECO:0000259" key="15">
    <source>
        <dbReference type="PROSITE" id="PS50268"/>
    </source>
</evidence>
<feature type="transmembrane region" description="Helical" evidence="13">
    <location>
        <begin position="687"/>
        <end position="711"/>
    </location>
</feature>
<evidence type="ECO:0000256" key="13">
    <source>
        <dbReference type="SAM" id="Phobius"/>
    </source>
</evidence>
<dbReference type="Proteomes" id="UP000515154">
    <property type="component" value="Linkage group LG14"/>
</dbReference>
<evidence type="ECO:0000313" key="16">
    <source>
        <dbReference type="Proteomes" id="UP000515154"/>
    </source>
</evidence>
<evidence type="ECO:0000256" key="1">
    <source>
        <dbReference type="ARBA" id="ARBA00004251"/>
    </source>
</evidence>
<dbReference type="FunFam" id="2.60.40.60:FF:000123">
    <property type="entry name" value="Protocadherin beta 4"/>
    <property type="match status" value="1"/>
</dbReference>
<keyword evidence="6" id="KW-0677">Repeat</keyword>
<feature type="domain" description="Cadherin" evidence="15">
    <location>
        <begin position="356"/>
        <end position="459"/>
    </location>
</feature>
<evidence type="ECO:0000256" key="9">
    <source>
        <dbReference type="ARBA" id="ARBA00022989"/>
    </source>
</evidence>
<dbReference type="InterPro" id="IPR020894">
    <property type="entry name" value="Cadherin_CS"/>
</dbReference>
<evidence type="ECO:0000256" key="7">
    <source>
        <dbReference type="ARBA" id="ARBA00022837"/>
    </source>
</evidence>
<dbReference type="PANTHER" id="PTHR24028:SF146">
    <property type="entry name" value="CADHERIN 96CB, ISOFORM D-RELATED"/>
    <property type="match status" value="1"/>
</dbReference>
<dbReference type="GO" id="GO:0007156">
    <property type="term" value="P:homophilic cell adhesion via plasma membrane adhesion molecules"/>
    <property type="evidence" value="ECO:0007669"/>
    <property type="project" value="InterPro"/>
</dbReference>
<accession>A0A6P7T4B0</accession>
<dbReference type="InterPro" id="IPR015919">
    <property type="entry name" value="Cadherin-like_sf"/>
</dbReference>
<keyword evidence="16" id="KW-1185">Reference proteome</keyword>
<evidence type="ECO:0000256" key="4">
    <source>
        <dbReference type="ARBA" id="ARBA00022723"/>
    </source>
</evidence>
<dbReference type="Pfam" id="PF00028">
    <property type="entry name" value="Cadherin"/>
    <property type="match status" value="5"/>
</dbReference>
<evidence type="ECO:0000256" key="6">
    <source>
        <dbReference type="ARBA" id="ARBA00022737"/>
    </source>
</evidence>
<dbReference type="GO" id="GO:0005886">
    <property type="term" value="C:plasma membrane"/>
    <property type="evidence" value="ECO:0007669"/>
    <property type="project" value="UniProtKB-SubCell"/>
</dbReference>
<evidence type="ECO:0000256" key="12">
    <source>
        <dbReference type="PROSITE-ProRule" id="PRU00043"/>
    </source>
</evidence>